<dbReference type="EMBL" id="MFMM01000001">
    <property type="protein sequence ID" value="OGG85028.1"/>
    <property type="molecule type" value="Genomic_DNA"/>
</dbReference>
<protein>
    <submittedName>
        <fullName evidence="2">Uncharacterized protein</fullName>
    </submittedName>
</protein>
<evidence type="ECO:0000256" key="1">
    <source>
        <dbReference type="SAM" id="MobiDB-lite"/>
    </source>
</evidence>
<proteinExistence type="predicted"/>
<gene>
    <name evidence="2" type="ORF">A3G90_03115</name>
</gene>
<dbReference type="Gene3D" id="2.120.10.30">
    <property type="entry name" value="TolB, C-terminal domain"/>
    <property type="match status" value="1"/>
</dbReference>
<sequence>MAIGQDLNTQSPNLFKFMTASTVSYLAALLLCASFFLQGVNYAQAETLEGTDTASAEPQEVSAPEPEPEPEPQEELVSEPDIVEEEVDSTPEVETVDSEIVTASDEPEDAFDTAPSEEEILKSEETAPSTTDETEEVTDEVEEGSGQTESESDAVTEEVGVDESISESEEVIDTDTDTTTTDDVIEDEEPATTDDSVEQTDEQTETASSTELVEEELPGTTESVSVVQTDTAYTFNQEECTKLATGSYYCLKPVVDMLEDALFAAPDEDGDLEIFLVRGGVQSQVTSNQVDDAAPYFDENSNTIVWHRLHNDRFQIVSYEIDSGDETMLTNTSENNMEPTRQGDYTVWQRWVDGYWNIILHDGQRETKITNNGGHNVAPYVHGSLVVWNRHSSDGQKTIEMYDVDTRSYVSVPDAEGLSVSNPRMVFVFDSLTPEGDIITKGYDVLSRKFIDLDSLPVNLPDEIPNSDSTGETRALIQSKPTVKTDIEELTEPEIDVPTTGPMPEPELEALTLDLSTTTTEVATSSTPEIVETMAEYELVIEPYNGTTTSSSSEQTNQ</sequence>
<comment type="caution">
    <text evidence="2">The sequence shown here is derived from an EMBL/GenBank/DDBJ whole genome shotgun (WGS) entry which is preliminary data.</text>
</comment>
<dbReference type="InterPro" id="IPR011042">
    <property type="entry name" value="6-blade_b-propeller_TolB-like"/>
</dbReference>
<dbReference type="AlphaFoldDB" id="A0A1F6FGP5"/>
<dbReference type="PANTHER" id="PTHR36842">
    <property type="entry name" value="PROTEIN TOLB HOMOLOG"/>
    <property type="match status" value="1"/>
</dbReference>
<feature type="compositionally biased region" description="Acidic residues" evidence="1">
    <location>
        <begin position="183"/>
        <end position="204"/>
    </location>
</feature>
<reference evidence="2 3" key="1">
    <citation type="journal article" date="2016" name="Nat. Commun.">
        <title>Thousands of microbial genomes shed light on interconnected biogeochemical processes in an aquifer system.</title>
        <authorList>
            <person name="Anantharaman K."/>
            <person name="Brown C.T."/>
            <person name="Hug L.A."/>
            <person name="Sharon I."/>
            <person name="Castelle C.J."/>
            <person name="Probst A.J."/>
            <person name="Thomas B.C."/>
            <person name="Singh A."/>
            <person name="Wilkins M.J."/>
            <person name="Karaoz U."/>
            <person name="Brodie E.L."/>
            <person name="Williams K.H."/>
            <person name="Hubbard S.S."/>
            <person name="Banfield J.F."/>
        </authorList>
    </citation>
    <scope>NUCLEOTIDE SEQUENCE [LARGE SCALE GENOMIC DNA]</scope>
</reference>
<dbReference type="SUPFAM" id="SSF69304">
    <property type="entry name" value="Tricorn protease N-terminal domain"/>
    <property type="match status" value="1"/>
</dbReference>
<feature type="compositionally biased region" description="Acidic residues" evidence="1">
    <location>
        <begin position="150"/>
        <end position="176"/>
    </location>
</feature>
<feature type="compositionally biased region" description="Acidic residues" evidence="1">
    <location>
        <begin position="132"/>
        <end position="143"/>
    </location>
</feature>
<feature type="compositionally biased region" description="Acidic residues" evidence="1">
    <location>
        <begin position="105"/>
        <end position="118"/>
    </location>
</feature>
<dbReference type="STRING" id="1798525.A3G90_03115"/>
<name>A0A1F6FGP5_9BACT</name>
<evidence type="ECO:0000313" key="2">
    <source>
        <dbReference type="EMBL" id="OGG85028.1"/>
    </source>
</evidence>
<evidence type="ECO:0000313" key="3">
    <source>
        <dbReference type="Proteomes" id="UP000177325"/>
    </source>
</evidence>
<feature type="region of interest" description="Disordered" evidence="1">
    <location>
        <begin position="50"/>
        <end position="224"/>
    </location>
</feature>
<dbReference type="PANTHER" id="PTHR36842:SF1">
    <property type="entry name" value="PROTEIN TOLB"/>
    <property type="match status" value="1"/>
</dbReference>
<dbReference type="Proteomes" id="UP000177325">
    <property type="component" value="Unassembled WGS sequence"/>
</dbReference>
<accession>A0A1F6FGP5</accession>
<organism evidence="2 3">
    <name type="scientific">Candidatus Kaiserbacteria bacterium RIFCSPLOWO2_12_FULL_45_26</name>
    <dbReference type="NCBI Taxonomy" id="1798525"/>
    <lineage>
        <taxon>Bacteria</taxon>
        <taxon>Candidatus Kaiseribacteriota</taxon>
    </lineage>
</organism>
<feature type="compositionally biased region" description="Acidic residues" evidence="1">
    <location>
        <begin position="66"/>
        <end position="97"/>
    </location>
</feature>